<dbReference type="KEGG" id="lfc:LFE_1904"/>
<reference evidence="3" key="2">
    <citation type="submission" date="2012-03" db="EMBL/GenBank/DDBJ databases">
        <title>The complete genome sequence of the pioneer microbe on fresh volcanic deposit, Leptospirillum ferrooxidans strain C2-3.</title>
        <authorList>
            <person name="Fujimura R."/>
            <person name="Sato Y."/>
            <person name="Nishizawa T."/>
            <person name="Nanba K."/>
            <person name="Oshima K."/>
            <person name="Hattori M."/>
            <person name="Kamijo T."/>
            <person name="Ohta H."/>
        </authorList>
    </citation>
    <scope>NUCLEOTIDE SEQUENCE [LARGE SCALE GENOMIC DNA]</scope>
    <source>
        <strain evidence="3">C2-3</strain>
    </source>
</reference>
<dbReference type="PATRIC" id="fig|1162668.3.peg.2262"/>
<dbReference type="Pfam" id="PF05991">
    <property type="entry name" value="NYN_YacP"/>
    <property type="match status" value="1"/>
</dbReference>
<keyword evidence="3" id="KW-1185">Reference proteome</keyword>
<sequence length="177" mass="20016">MREILVDGYNLIGAQGRFRKDREILLGERDRLKKSLSVYASSLPEPARITVVFDGFPTEREGSYGTAGSVVVLFSEEEGTADAVIIRLALRHREQAIVISSDREVIDRSRMAGARVVGCREFLDRMAGRIKPRTPPGQMIHHEDSDRDDYPQRPSKKGNPRKPSKKERQNRRTLSGL</sequence>
<evidence type="ECO:0000313" key="2">
    <source>
        <dbReference type="EMBL" id="BAM07582.1"/>
    </source>
</evidence>
<dbReference type="eggNOG" id="COG3688">
    <property type="taxonomic scope" value="Bacteria"/>
</dbReference>
<proteinExistence type="predicted"/>
<dbReference type="Proteomes" id="UP000007382">
    <property type="component" value="Chromosome"/>
</dbReference>
<accession>I0IQN3</accession>
<dbReference type="EMBL" id="AP012342">
    <property type="protein sequence ID" value="BAM07582.1"/>
    <property type="molecule type" value="Genomic_DNA"/>
</dbReference>
<evidence type="ECO:0000313" key="3">
    <source>
        <dbReference type="Proteomes" id="UP000007382"/>
    </source>
</evidence>
<evidence type="ECO:0008006" key="4">
    <source>
        <dbReference type="Google" id="ProtNLM"/>
    </source>
</evidence>
<name>I0IQN3_LEPFC</name>
<evidence type="ECO:0000256" key="1">
    <source>
        <dbReference type="SAM" id="MobiDB-lite"/>
    </source>
</evidence>
<feature type="region of interest" description="Disordered" evidence="1">
    <location>
        <begin position="128"/>
        <end position="177"/>
    </location>
</feature>
<dbReference type="RefSeq" id="WP_014450066.1">
    <property type="nucleotide sequence ID" value="NC_017094.1"/>
</dbReference>
<dbReference type="STRING" id="1162668.LFE_1904"/>
<dbReference type="HOGENOM" id="CLU_129254_0_0_0"/>
<gene>
    <name evidence="2" type="ordered locus">LFE_1904</name>
</gene>
<protein>
    <recommendedName>
        <fullName evidence="4">NYN domain-containing protein</fullName>
    </recommendedName>
</protein>
<dbReference type="OrthoDB" id="9791091at2"/>
<dbReference type="PANTHER" id="PTHR34547:SF1">
    <property type="entry name" value="YACP-LIKE NYN DOMAIN PROTEIN"/>
    <property type="match status" value="1"/>
</dbReference>
<dbReference type="AlphaFoldDB" id="I0IQN3"/>
<feature type="compositionally biased region" description="Basic and acidic residues" evidence="1">
    <location>
        <begin position="140"/>
        <end position="151"/>
    </location>
</feature>
<dbReference type="PANTHER" id="PTHR34547">
    <property type="entry name" value="YACP-LIKE NYN DOMAIN PROTEIN"/>
    <property type="match status" value="1"/>
</dbReference>
<dbReference type="InterPro" id="IPR010298">
    <property type="entry name" value="YacP-like"/>
</dbReference>
<organism evidence="2 3">
    <name type="scientific">Leptospirillum ferrooxidans (strain C2-3)</name>
    <dbReference type="NCBI Taxonomy" id="1162668"/>
    <lineage>
        <taxon>Bacteria</taxon>
        <taxon>Pseudomonadati</taxon>
        <taxon>Nitrospirota</taxon>
        <taxon>Nitrospiria</taxon>
        <taxon>Nitrospirales</taxon>
        <taxon>Nitrospiraceae</taxon>
        <taxon>Leptospirillum</taxon>
    </lineage>
</organism>
<feature type="compositionally biased region" description="Basic residues" evidence="1">
    <location>
        <begin position="154"/>
        <end position="171"/>
    </location>
</feature>
<reference evidence="2 3" key="1">
    <citation type="journal article" date="2012" name="J. Bacteriol.">
        <title>Complete Genome Sequence of Leptospirillum ferrooxidans Strain C2-3, Isolated from a Fresh Volcanic Ash Deposit on the Island of Miyake, Japan.</title>
        <authorList>
            <person name="Fujimura R."/>
            <person name="Sato Y."/>
            <person name="Nishizawa T."/>
            <person name="Oshima K."/>
            <person name="Kim S.-W."/>
            <person name="Hattori M."/>
            <person name="Kamijo T."/>
            <person name="Ohta H."/>
        </authorList>
    </citation>
    <scope>NUCLEOTIDE SEQUENCE [LARGE SCALE GENOMIC DNA]</scope>
    <source>
        <strain evidence="2 3">C2-3</strain>
    </source>
</reference>